<dbReference type="eggNOG" id="COG0607">
    <property type="taxonomic scope" value="Bacteria"/>
</dbReference>
<organism evidence="2 3">
    <name type="scientific">Ureibacillus sinduriensis BLB-1 = JCM 15800</name>
    <dbReference type="NCBI Taxonomy" id="1384057"/>
    <lineage>
        <taxon>Bacteria</taxon>
        <taxon>Bacillati</taxon>
        <taxon>Bacillota</taxon>
        <taxon>Bacilli</taxon>
        <taxon>Bacillales</taxon>
        <taxon>Caryophanaceae</taxon>
        <taxon>Ureibacillus</taxon>
    </lineage>
</organism>
<dbReference type="Pfam" id="PF00581">
    <property type="entry name" value="Rhodanese"/>
    <property type="match status" value="1"/>
</dbReference>
<dbReference type="Gene3D" id="3.40.250.10">
    <property type="entry name" value="Rhodanese-like domain"/>
    <property type="match status" value="1"/>
</dbReference>
<dbReference type="PANTHER" id="PTHR43031:SF17">
    <property type="entry name" value="SULFURTRANSFERASE YTWF-RELATED"/>
    <property type="match status" value="1"/>
</dbReference>
<dbReference type="CDD" id="cd00158">
    <property type="entry name" value="RHOD"/>
    <property type="match status" value="1"/>
</dbReference>
<evidence type="ECO:0000259" key="1">
    <source>
        <dbReference type="PROSITE" id="PS50206"/>
    </source>
</evidence>
<dbReference type="PROSITE" id="PS50206">
    <property type="entry name" value="RHODANESE_3"/>
    <property type="match status" value="1"/>
</dbReference>
<comment type="caution">
    <text evidence="2">The sequence shown here is derived from an EMBL/GenBank/DDBJ whole genome shotgun (WGS) entry which is preliminary data.</text>
</comment>
<dbReference type="SUPFAM" id="SSF52821">
    <property type="entry name" value="Rhodanese/Cell cycle control phosphatase"/>
    <property type="match status" value="1"/>
</dbReference>
<dbReference type="PANTHER" id="PTHR43031">
    <property type="entry name" value="FAD-DEPENDENT OXIDOREDUCTASE"/>
    <property type="match status" value="1"/>
</dbReference>
<accession>A0A0A3HS39</accession>
<dbReference type="OrthoDB" id="9800872at2"/>
<dbReference type="SMART" id="SM00450">
    <property type="entry name" value="RHOD"/>
    <property type="match status" value="1"/>
</dbReference>
<dbReference type="InterPro" id="IPR050229">
    <property type="entry name" value="GlpE_sulfurtransferase"/>
</dbReference>
<dbReference type="RefSeq" id="WP_036203336.1">
    <property type="nucleotide sequence ID" value="NZ_AVCY01000001.1"/>
</dbReference>
<keyword evidence="3" id="KW-1185">Reference proteome</keyword>
<proteinExistence type="predicted"/>
<dbReference type="EMBL" id="JPVO01000055">
    <property type="protein sequence ID" value="KGR74025.1"/>
    <property type="molecule type" value="Genomic_DNA"/>
</dbReference>
<dbReference type="AlphaFoldDB" id="A0A0A3HS39"/>
<protein>
    <submittedName>
        <fullName evidence="2">Rhodanese domain protein</fullName>
    </submittedName>
</protein>
<gene>
    <name evidence="2" type="ORF">CD33_18680</name>
</gene>
<evidence type="ECO:0000313" key="3">
    <source>
        <dbReference type="Proteomes" id="UP000030408"/>
    </source>
</evidence>
<name>A0A0A3HS39_9BACL</name>
<feature type="domain" description="Rhodanese" evidence="1">
    <location>
        <begin position="15"/>
        <end position="99"/>
    </location>
</feature>
<evidence type="ECO:0000313" key="2">
    <source>
        <dbReference type="EMBL" id="KGR74025.1"/>
    </source>
</evidence>
<dbReference type="InterPro" id="IPR001763">
    <property type="entry name" value="Rhodanese-like_dom"/>
</dbReference>
<dbReference type="Proteomes" id="UP000030408">
    <property type="component" value="Unassembled WGS sequence"/>
</dbReference>
<dbReference type="STRING" id="1384057.CD33_18680"/>
<sequence length="100" mass="11040">MKTMTSDELINLLDANEDLNIIDVREDFEVEQGMIPGAIHIPLGSIPEKAPELDKSKEYIMVCKGGVRSANAGEYLESQGFQVTNLEGGMMAYDGELEFK</sequence>
<reference evidence="2 3" key="1">
    <citation type="submission" date="2014-02" db="EMBL/GenBank/DDBJ databases">
        <title>Draft genome sequence of Lysinibacillus sinduriensis JCM 15800.</title>
        <authorList>
            <person name="Zhang F."/>
            <person name="Wang G."/>
            <person name="Zhang L."/>
        </authorList>
    </citation>
    <scope>NUCLEOTIDE SEQUENCE [LARGE SCALE GENOMIC DNA]</scope>
    <source>
        <strain evidence="2 3">JCM 15800</strain>
    </source>
</reference>
<dbReference type="InterPro" id="IPR036873">
    <property type="entry name" value="Rhodanese-like_dom_sf"/>
</dbReference>